<reference evidence="1" key="1">
    <citation type="submission" date="2020-08" db="EMBL/GenBank/DDBJ databases">
        <title>Sequencing the genomes of 1000 actinobacteria strains.</title>
        <authorList>
            <person name="Klenk H.-P."/>
        </authorList>
    </citation>
    <scope>NUCLEOTIDE SEQUENCE [LARGE SCALE GENOMIC DNA]</scope>
    <source>
        <strain evidence="1">DSM 27064</strain>
    </source>
</reference>
<comment type="caution">
    <text evidence="1">The sequence shown here is derived from an EMBL/GenBank/DDBJ whole genome shotgun (WGS) entry which is preliminary data.</text>
</comment>
<accession>A0A840DNN8</accession>
<keyword evidence="2" id="KW-1185">Reference proteome</keyword>
<sequence>MSNSGQVEPIFATEMLVPQVQRIGNRDIEVTYLGTNTFGESTWILWNAQEPTLIGMLRQADGKFTFEQRTSVGAMQHSDLTREKVQLMLGS</sequence>
<evidence type="ECO:0000313" key="1">
    <source>
        <dbReference type="EMBL" id="MBB4071159.1"/>
    </source>
</evidence>
<dbReference type="EMBL" id="JACIFD010000004">
    <property type="protein sequence ID" value="MBB4071159.1"/>
    <property type="molecule type" value="Genomic_DNA"/>
</dbReference>
<proteinExistence type="predicted"/>
<dbReference type="Proteomes" id="UP000571183">
    <property type="component" value="Unassembled WGS sequence"/>
</dbReference>
<dbReference type="RefSeq" id="WP_124825104.1">
    <property type="nucleotide sequence ID" value="NZ_JACIFD010000004.1"/>
</dbReference>
<evidence type="ECO:0000313" key="2">
    <source>
        <dbReference type="Proteomes" id="UP000571183"/>
    </source>
</evidence>
<name>A0A840DNN8_9MICO</name>
<gene>
    <name evidence="1" type="ORF">F5897_000451</name>
</gene>
<dbReference type="AlphaFoldDB" id="A0A840DNN8"/>
<organism evidence="1 2">
    <name type="scientific">Canibacter oris</name>
    <dbReference type="NCBI Taxonomy" id="1365628"/>
    <lineage>
        <taxon>Bacteria</taxon>
        <taxon>Bacillati</taxon>
        <taxon>Actinomycetota</taxon>
        <taxon>Actinomycetes</taxon>
        <taxon>Micrococcales</taxon>
        <taxon>Microbacteriaceae</taxon>
        <taxon>Canibacter</taxon>
    </lineage>
</organism>
<protein>
    <submittedName>
        <fullName evidence="1">Uncharacterized protein</fullName>
    </submittedName>
</protein>